<dbReference type="AlphaFoldDB" id="A0A6I2L081"/>
<evidence type="ECO:0000256" key="1">
    <source>
        <dbReference type="SAM" id="SignalP"/>
    </source>
</evidence>
<feature type="chain" id="PRO_5026197881" evidence="1">
    <location>
        <begin position="24"/>
        <end position="350"/>
    </location>
</feature>
<sequence>MKRLICAATMICVAFAASLPASARTESLPALGARLDQTTVSGISSGGFMAAQLATVFSSRISGVGVVAAGPFACALTYAAIGTLDNATATCMTPFSAEVAASADRSWMLARAFADGGKIDGVDNLKRQRVYIFSGGKDDTVKTIVVDQVQAYYESAGAAPSQIKYVKVPDAGHAFITSDVHDQSCSATASPYINNCGFMQAHELLRHLYPDRTAPASSTPAGTLIRFNQKVFAQDFRASMDDDGWVYVPDACRNGGCAVHVAFHGCHQGASAIKDSFYAHVGYNEIADNNRLIVLYPQAHASEGVPFNPRGCWDFWGYSNGDHPADSFVTRNAPQMQAVMSMITRLGDKP</sequence>
<gene>
    <name evidence="2" type="ORF">GJ699_14385</name>
</gene>
<protein>
    <submittedName>
        <fullName evidence="2">Poly(3-hydroxybutyrate) depolymerase</fullName>
    </submittedName>
</protein>
<name>A0A6I2L081_9BURK</name>
<dbReference type="Proteomes" id="UP000433309">
    <property type="component" value="Unassembled WGS sequence"/>
</dbReference>
<evidence type="ECO:0000313" key="3">
    <source>
        <dbReference type="Proteomes" id="UP000433309"/>
    </source>
</evidence>
<dbReference type="EMBL" id="WKJK01000006">
    <property type="protein sequence ID" value="MRW91180.1"/>
    <property type="molecule type" value="Genomic_DNA"/>
</dbReference>
<feature type="signal peptide" evidence="1">
    <location>
        <begin position="1"/>
        <end position="23"/>
    </location>
</feature>
<organism evidence="2 3">
    <name type="scientific">Duganella guangzhouensis</name>
    <dbReference type="NCBI Taxonomy" id="2666084"/>
    <lineage>
        <taxon>Bacteria</taxon>
        <taxon>Pseudomonadati</taxon>
        <taxon>Pseudomonadota</taxon>
        <taxon>Betaproteobacteria</taxon>
        <taxon>Burkholderiales</taxon>
        <taxon>Oxalobacteraceae</taxon>
        <taxon>Telluria group</taxon>
        <taxon>Duganella</taxon>
    </lineage>
</organism>
<keyword evidence="1" id="KW-0732">Signal</keyword>
<dbReference type="Gene3D" id="3.40.50.1820">
    <property type="entry name" value="alpha/beta hydrolase"/>
    <property type="match status" value="2"/>
</dbReference>
<dbReference type="InterPro" id="IPR029058">
    <property type="entry name" value="AB_hydrolase_fold"/>
</dbReference>
<dbReference type="PANTHER" id="PTHR42972">
    <property type="entry name" value="TOL-PAL SYSTEM PROTEIN TOLB"/>
    <property type="match status" value="1"/>
</dbReference>
<keyword evidence="3" id="KW-1185">Reference proteome</keyword>
<dbReference type="PANTHER" id="PTHR42972:SF8">
    <property type="entry name" value="POLYHYDROXYBUTYRATE DEPOLYMERASE"/>
    <property type="match status" value="1"/>
</dbReference>
<dbReference type="SUPFAM" id="SSF53474">
    <property type="entry name" value="alpha/beta-Hydrolases"/>
    <property type="match status" value="1"/>
</dbReference>
<dbReference type="RefSeq" id="WP_154377292.1">
    <property type="nucleotide sequence ID" value="NZ_WKJK01000006.1"/>
</dbReference>
<accession>A0A6I2L081</accession>
<comment type="caution">
    <text evidence="2">The sequence shown here is derived from an EMBL/GenBank/DDBJ whole genome shotgun (WGS) entry which is preliminary data.</text>
</comment>
<reference evidence="2 3" key="1">
    <citation type="submission" date="2019-11" db="EMBL/GenBank/DDBJ databases">
        <title>Novel species isolated from a subtropical stream in China.</title>
        <authorList>
            <person name="Lu H."/>
        </authorList>
    </citation>
    <scope>NUCLEOTIDE SEQUENCE [LARGE SCALE GENOMIC DNA]</scope>
    <source>
        <strain evidence="2 3">FT80W</strain>
    </source>
</reference>
<proteinExistence type="predicted"/>
<evidence type="ECO:0000313" key="2">
    <source>
        <dbReference type="EMBL" id="MRW91180.1"/>
    </source>
</evidence>